<feature type="compositionally biased region" description="Polar residues" evidence="1">
    <location>
        <begin position="31"/>
        <end position="64"/>
    </location>
</feature>
<organism evidence="2 3">
    <name type="scientific">Blattamonas nauphoetae</name>
    <dbReference type="NCBI Taxonomy" id="2049346"/>
    <lineage>
        <taxon>Eukaryota</taxon>
        <taxon>Metamonada</taxon>
        <taxon>Preaxostyla</taxon>
        <taxon>Oxymonadida</taxon>
        <taxon>Blattamonas</taxon>
    </lineage>
</organism>
<name>A0ABQ9XIQ6_9EUKA</name>
<feature type="region of interest" description="Disordered" evidence="1">
    <location>
        <begin position="80"/>
        <end position="125"/>
    </location>
</feature>
<comment type="caution">
    <text evidence="2">The sequence shown here is derived from an EMBL/GenBank/DDBJ whole genome shotgun (WGS) entry which is preliminary data.</text>
</comment>
<protein>
    <submittedName>
        <fullName evidence="2">Uncharacterized protein</fullName>
    </submittedName>
</protein>
<feature type="region of interest" description="Disordered" evidence="1">
    <location>
        <begin position="1"/>
        <end position="64"/>
    </location>
</feature>
<evidence type="ECO:0000313" key="2">
    <source>
        <dbReference type="EMBL" id="KAK2951916.1"/>
    </source>
</evidence>
<feature type="compositionally biased region" description="Low complexity" evidence="1">
    <location>
        <begin position="116"/>
        <end position="125"/>
    </location>
</feature>
<keyword evidence="3" id="KW-1185">Reference proteome</keyword>
<reference evidence="2 3" key="1">
    <citation type="journal article" date="2022" name="bioRxiv">
        <title>Genomics of Preaxostyla Flagellates Illuminates Evolutionary Transitions and the Path Towards Mitochondrial Loss.</title>
        <authorList>
            <person name="Novak L.V.F."/>
            <person name="Treitli S.C."/>
            <person name="Pyrih J."/>
            <person name="Halakuc P."/>
            <person name="Pipaliya S.V."/>
            <person name="Vacek V."/>
            <person name="Brzon O."/>
            <person name="Soukal P."/>
            <person name="Eme L."/>
            <person name="Dacks J.B."/>
            <person name="Karnkowska A."/>
            <person name="Elias M."/>
            <person name="Hampl V."/>
        </authorList>
    </citation>
    <scope>NUCLEOTIDE SEQUENCE [LARGE SCALE GENOMIC DNA]</scope>
    <source>
        <strain evidence="2">NAU3</strain>
        <tissue evidence="2">Gut</tissue>
    </source>
</reference>
<proteinExistence type="predicted"/>
<sequence>MLIPLFQNRRPKPTTTTSTTVQQPLPPGTHNLISNQPFSPLSRTITFTPSSESQGTNQSNPSQSLSHEAIVIDVKPAPTRHPLIQFPQPRGQHSQNRSNDRIRRNPTPKHGKSAYPTSQQQLPSQPTHILVVDQTISVRDLNNNTSQSATPKQSIRVVHTNHTHEIEKFKTTKFEDIPEFTPRKYQTPQMQSTPPAMMHMPPYYPQPKRYPIYPTQPQLPMQYNHSVMPQLPAPPF</sequence>
<gene>
    <name evidence="2" type="ORF">BLNAU_13153</name>
</gene>
<evidence type="ECO:0000256" key="1">
    <source>
        <dbReference type="SAM" id="MobiDB-lite"/>
    </source>
</evidence>
<evidence type="ECO:0000313" key="3">
    <source>
        <dbReference type="Proteomes" id="UP001281761"/>
    </source>
</evidence>
<accession>A0ABQ9XIQ6</accession>
<dbReference type="EMBL" id="JARBJD010000111">
    <property type="protein sequence ID" value="KAK2951916.1"/>
    <property type="molecule type" value="Genomic_DNA"/>
</dbReference>
<dbReference type="Proteomes" id="UP001281761">
    <property type="component" value="Unassembled WGS sequence"/>
</dbReference>